<dbReference type="STRING" id="758825.SAMN02982985_01316"/>
<accession>A0A1I4K6U0</accession>
<evidence type="ECO:0000313" key="2">
    <source>
        <dbReference type="EMBL" id="SFL74301.1"/>
    </source>
</evidence>
<dbReference type="AlphaFoldDB" id="A0A1I4K6U0"/>
<gene>
    <name evidence="2" type="ORF">SAMN02982985_01316</name>
</gene>
<proteinExistence type="predicted"/>
<reference evidence="2 3" key="1">
    <citation type="submission" date="2016-10" db="EMBL/GenBank/DDBJ databases">
        <authorList>
            <person name="de Groot N.N."/>
        </authorList>
    </citation>
    <scope>NUCLEOTIDE SEQUENCE [LARGE SCALE GENOMIC DNA]</scope>
    <source>
        <strain evidence="2 3">ATCC 43154</strain>
    </source>
</reference>
<organism evidence="2 3">
    <name type="scientific">Rugamonas rubra</name>
    <dbReference type="NCBI Taxonomy" id="758825"/>
    <lineage>
        <taxon>Bacteria</taxon>
        <taxon>Pseudomonadati</taxon>
        <taxon>Pseudomonadota</taxon>
        <taxon>Betaproteobacteria</taxon>
        <taxon>Burkholderiales</taxon>
        <taxon>Oxalobacteraceae</taxon>
        <taxon>Telluria group</taxon>
        <taxon>Rugamonas</taxon>
    </lineage>
</organism>
<dbReference type="EMBL" id="FOTW01000007">
    <property type="protein sequence ID" value="SFL74301.1"/>
    <property type="molecule type" value="Genomic_DNA"/>
</dbReference>
<protein>
    <submittedName>
        <fullName evidence="2">Uncharacterized protein</fullName>
    </submittedName>
</protein>
<name>A0A1I4K6U0_9BURK</name>
<keyword evidence="3" id="KW-1185">Reference proteome</keyword>
<evidence type="ECO:0000256" key="1">
    <source>
        <dbReference type="SAM" id="MobiDB-lite"/>
    </source>
</evidence>
<feature type="region of interest" description="Disordered" evidence="1">
    <location>
        <begin position="27"/>
        <end position="53"/>
    </location>
</feature>
<evidence type="ECO:0000313" key="3">
    <source>
        <dbReference type="Proteomes" id="UP000199470"/>
    </source>
</evidence>
<dbReference type="RefSeq" id="WP_174900442.1">
    <property type="nucleotide sequence ID" value="NZ_FOTW01000007.1"/>
</dbReference>
<dbReference type="Proteomes" id="UP000199470">
    <property type="component" value="Unassembled WGS sequence"/>
</dbReference>
<sequence>MIAPKFAQMSAQPSATTIAKTIAKTSAVPVPFEPTPSRRARGQGAPAGERGGR</sequence>